<protein>
    <submittedName>
        <fullName evidence="2">Uncharacterized protein</fullName>
    </submittedName>
</protein>
<accession>A0A7S4K1P1</accession>
<name>A0A7S4K1P1_GUITH</name>
<gene>
    <name evidence="2" type="ORF">GTHE00462_LOCUS9027</name>
</gene>
<organism evidence="2">
    <name type="scientific">Guillardia theta</name>
    <name type="common">Cryptophyte</name>
    <name type="synonym">Cryptomonas phi</name>
    <dbReference type="NCBI Taxonomy" id="55529"/>
    <lineage>
        <taxon>Eukaryota</taxon>
        <taxon>Cryptophyceae</taxon>
        <taxon>Pyrenomonadales</taxon>
        <taxon>Geminigeraceae</taxon>
        <taxon>Guillardia</taxon>
    </lineage>
</organism>
<evidence type="ECO:0000313" key="2">
    <source>
        <dbReference type="EMBL" id="CAE2280937.1"/>
    </source>
</evidence>
<feature type="compositionally biased region" description="Gly residues" evidence="1">
    <location>
        <begin position="229"/>
        <end position="241"/>
    </location>
</feature>
<feature type="compositionally biased region" description="Basic and acidic residues" evidence="1">
    <location>
        <begin position="39"/>
        <end position="56"/>
    </location>
</feature>
<feature type="region of interest" description="Disordered" evidence="1">
    <location>
        <begin position="1"/>
        <end position="56"/>
    </location>
</feature>
<dbReference type="AlphaFoldDB" id="A0A7S4K1P1"/>
<feature type="region of interest" description="Disordered" evidence="1">
    <location>
        <begin position="164"/>
        <end position="250"/>
    </location>
</feature>
<proteinExistence type="predicted"/>
<sequence length="266" mass="30285">MSHPWHAGARASNHTSPPPLRGPTSRSTGWQYGRLERHRGREREREEQIEEAREGLRRMDSANLLRSQPRRLCPWLLRASLPRKISILRSSPLASCEDAAMLRDENLFPPLVDHESARGSLQEFDRVQREARMRGGQAEDFGEYKKKAESMISFLLSHPNTVSQVPLAHQPRRPMPPPRPESMASGKENSSFLPQQLRGRRYKRAEETRGEEKQQAEGQGVEGRWRVTGRGGWGKGGGGQGERGDKNRVRICKSARTVEVSLRQMR</sequence>
<reference evidence="2" key="1">
    <citation type="submission" date="2021-01" db="EMBL/GenBank/DDBJ databases">
        <authorList>
            <person name="Corre E."/>
            <person name="Pelletier E."/>
            <person name="Niang G."/>
            <person name="Scheremetjew M."/>
            <person name="Finn R."/>
            <person name="Kale V."/>
            <person name="Holt S."/>
            <person name="Cochrane G."/>
            <person name="Meng A."/>
            <person name="Brown T."/>
            <person name="Cohen L."/>
        </authorList>
    </citation>
    <scope>NUCLEOTIDE SEQUENCE</scope>
    <source>
        <strain evidence="2">CCMP 2712</strain>
    </source>
</reference>
<feature type="compositionally biased region" description="Basic and acidic residues" evidence="1">
    <location>
        <begin position="204"/>
        <end position="215"/>
    </location>
</feature>
<dbReference type="EMBL" id="HBKN01011452">
    <property type="protein sequence ID" value="CAE2280937.1"/>
    <property type="molecule type" value="Transcribed_RNA"/>
</dbReference>
<evidence type="ECO:0000256" key="1">
    <source>
        <dbReference type="SAM" id="MobiDB-lite"/>
    </source>
</evidence>